<protein>
    <submittedName>
        <fullName evidence="1">Uncharacterized protein</fullName>
    </submittedName>
</protein>
<reference evidence="1 2" key="1">
    <citation type="submission" date="2018-08" db="EMBL/GenBank/DDBJ databases">
        <title>Recombination of ecologically and evolutionarily significant loci maintains genetic cohesion in the Pseudomonas syringae species complex.</title>
        <authorList>
            <person name="Dillon M."/>
            <person name="Thakur S."/>
            <person name="Almeida R.N.D."/>
            <person name="Weir B.S."/>
            <person name="Guttman D.S."/>
        </authorList>
    </citation>
    <scope>NUCLEOTIDE SEQUENCE [LARGE SCALE GENOMIC DNA]</scope>
    <source>
        <strain evidence="1 2">88_10</strain>
    </source>
</reference>
<proteinExistence type="predicted"/>
<gene>
    <name evidence="1" type="ORF">APX70_03653</name>
</gene>
<dbReference type="AlphaFoldDB" id="A0A3M3AV24"/>
<comment type="caution">
    <text evidence="1">The sequence shown here is derived from an EMBL/GenBank/DDBJ whole genome shotgun (WGS) entry which is preliminary data.</text>
</comment>
<dbReference type="Proteomes" id="UP000282378">
    <property type="component" value="Unassembled WGS sequence"/>
</dbReference>
<feature type="non-terminal residue" evidence="1">
    <location>
        <position position="1"/>
    </location>
</feature>
<dbReference type="EMBL" id="RBNL01000264">
    <property type="protein sequence ID" value="RMM04301.1"/>
    <property type="molecule type" value="Genomic_DNA"/>
</dbReference>
<evidence type="ECO:0000313" key="2">
    <source>
        <dbReference type="Proteomes" id="UP000282378"/>
    </source>
</evidence>
<name>A0A3M3AV24_PSEYM</name>
<evidence type="ECO:0000313" key="1">
    <source>
        <dbReference type="EMBL" id="RMM04301.1"/>
    </source>
</evidence>
<sequence>QGRELLSEADQRRAVQQAAAQYATQPAKPCDIDLQDHQATLLQRGNGSVLIPGLQCAVLRCALGVQRAILE</sequence>
<accession>A0A3M3AV24</accession>
<organism evidence="1 2">
    <name type="scientific">Pseudomonas syringae pv. maculicola</name>
    <dbReference type="NCBI Taxonomy" id="59511"/>
    <lineage>
        <taxon>Bacteria</taxon>
        <taxon>Pseudomonadati</taxon>
        <taxon>Pseudomonadota</taxon>
        <taxon>Gammaproteobacteria</taxon>
        <taxon>Pseudomonadales</taxon>
        <taxon>Pseudomonadaceae</taxon>
        <taxon>Pseudomonas</taxon>
    </lineage>
</organism>